<reference evidence="2 3" key="1">
    <citation type="submission" date="2016-10" db="EMBL/GenBank/DDBJ databases">
        <authorList>
            <person name="de Groot N.N."/>
        </authorList>
    </citation>
    <scope>NUCLEOTIDE SEQUENCE [LARGE SCALE GENOMIC DNA]</scope>
    <source>
        <strain evidence="2 3">DSM 44993</strain>
    </source>
</reference>
<protein>
    <submittedName>
        <fullName evidence="2">Uncharacterized protein</fullName>
    </submittedName>
</protein>
<accession>A0A1H8YPI7</accession>
<feature type="compositionally biased region" description="Basic and acidic residues" evidence="1">
    <location>
        <begin position="21"/>
        <end position="30"/>
    </location>
</feature>
<proteinExistence type="predicted"/>
<evidence type="ECO:0000313" key="3">
    <source>
        <dbReference type="Proteomes" id="UP000198582"/>
    </source>
</evidence>
<evidence type="ECO:0000313" key="2">
    <source>
        <dbReference type="EMBL" id="SEP53901.1"/>
    </source>
</evidence>
<organism evidence="2 3">
    <name type="scientific">Amycolatopsis saalfeldensis</name>
    <dbReference type="NCBI Taxonomy" id="394193"/>
    <lineage>
        <taxon>Bacteria</taxon>
        <taxon>Bacillati</taxon>
        <taxon>Actinomycetota</taxon>
        <taxon>Actinomycetes</taxon>
        <taxon>Pseudonocardiales</taxon>
        <taxon>Pseudonocardiaceae</taxon>
        <taxon>Amycolatopsis</taxon>
    </lineage>
</organism>
<sequence>MAWLAAIQQIGRVQHLALRRPAERVARPDVDQPGGDPADRDAGSSGEEAGGHSGSDSTTRSWSTRVAVGKELVLSTVWEMKVPSPNAISAHALSELTRLPG</sequence>
<dbReference type="AlphaFoldDB" id="A0A1H8YPI7"/>
<feature type="region of interest" description="Disordered" evidence="1">
    <location>
        <begin position="21"/>
        <end position="62"/>
    </location>
</feature>
<gene>
    <name evidence="2" type="ORF">SAMN04489732_13316</name>
</gene>
<keyword evidence="3" id="KW-1185">Reference proteome</keyword>
<name>A0A1H8YPI7_9PSEU</name>
<evidence type="ECO:0000256" key="1">
    <source>
        <dbReference type="SAM" id="MobiDB-lite"/>
    </source>
</evidence>
<dbReference type="Proteomes" id="UP000198582">
    <property type="component" value="Unassembled WGS sequence"/>
</dbReference>
<dbReference type="EMBL" id="FOEF01000033">
    <property type="protein sequence ID" value="SEP53901.1"/>
    <property type="molecule type" value="Genomic_DNA"/>
</dbReference>